<keyword evidence="1" id="KW-0472">Membrane</keyword>
<dbReference type="EMBL" id="RQVS01000009">
    <property type="protein sequence ID" value="RRJ86406.1"/>
    <property type="molecule type" value="Genomic_DNA"/>
</dbReference>
<feature type="transmembrane region" description="Helical" evidence="1">
    <location>
        <begin position="25"/>
        <end position="45"/>
    </location>
</feature>
<keyword evidence="1" id="KW-0812">Transmembrane</keyword>
<dbReference type="Proteomes" id="UP000274391">
    <property type="component" value="Unassembled WGS sequence"/>
</dbReference>
<proteinExistence type="predicted"/>
<dbReference type="OrthoDB" id="3517652at2"/>
<organism evidence="2 3">
    <name type="scientific">Gulosibacter macacae</name>
    <dbReference type="NCBI Taxonomy" id="2488791"/>
    <lineage>
        <taxon>Bacteria</taxon>
        <taxon>Bacillati</taxon>
        <taxon>Actinomycetota</taxon>
        <taxon>Actinomycetes</taxon>
        <taxon>Micrococcales</taxon>
        <taxon>Microbacteriaceae</taxon>
        <taxon>Gulosibacter</taxon>
    </lineage>
</organism>
<evidence type="ECO:0000256" key="1">
    <source>
        <dbReference type="SAM" id="Phobius"/>
    </source>
</evidence>
<evidence type="ECO:0000313" key="3">
    <source>
        <dbReference type="Proteomes" id="UP000274391"/>
    </source>
</evidence>
<dbReference type="AlphaFoldDB" id="A0A3P3VXT0"/>
<accession>A0A3P3VXT0</accession>
<dbReference type="RefSeq" id="WP_124972555.1">
    <property type="nucleotide sequence ID" value="NZ_RQVS01000009.1"/>
</dbReference>
<gene>
    <name evidence="2" type="ORF">EG850_08640</name>
</gene>
<keyword evidence="1" id="KW-1133">Transmembrane helix</keyword>
<name>A0A3P3VXT0_9MICO</name>
<reference evidence="2 3" key="1">
    <citation type="submission" date="2018-11" db="EMBL/GenBank/DDBJ databases">
        <title>YIM 102482-1 draft genome.</title>
        <authorList>
            <person name="Li G."/>
            <person name="Jiang Y."/>
        </authorList>
    </citation>
    <scope>NUCLEOTIDE SEQUENCE [LARGE SCALE GENOMIC DNA]</scope>
    <source>
        <strain evidence="2 3">YIM 102482-1</strain>
    </source>
</reference>
<feature type="transmembrane region" description="Helical" evidence="1">
    <location>
        <begin position="57"/>
        <end position="81"/>
    </location>
</feature>
<evidence type="ECO:0000313" key="2">
    <source>
        <dbReference type="EMBL" id="RRJ86406.1"/>
    </source>
</evidence>
<comment type="caution">
    <text evidence="2">The sequence shown here is derived from an EMBL/GenBank/DDBJ whole genome shotgun (WGS) entry which is preliminary data.</text>
</comment>
<protein>
    <submittedName>
        <fullName evidence="2">Uncharacterized protein</fullName>
    </submittedName>
</protein>
<sequence>MAAKSTPQALPGEIWVKIPNKMGTIFAGGAILLVIGGLGLWGVYFDQNATLEGAETVFIPLISWGCFLAGLAVFLFSFNILRARWIAVSPIGVRYIDPKMPAEQWQLEWHEIDSLDLQVAHVRRSNSSSSALMGRPQSVRVRLVIRAIGWDVYERYRSLRAGRNIDGPDSTSMVFGDQPKLIQPLDAALRQYGGHRYRGVIDEGQTSSPL</sequence>
<keyword evidence="3" id="KW-1185">Reference proteome</keyword>